<evidence type="ECO:0000313" key="4">
    <source>
        <dbReference type="EMBL" id="SPQ97278.1"/>
    </source>
</evidence>
<evidence type="ECO:0000256" key="2">
    <source>
        <dbReference type="SAM" id="Phobius"/>
    </source>
</evidence>
<protein>
    <submittedName>
        <fullName evidence="3">Uncharacterized protein</fullName>
    </submittedName>
</protein>
<dbReference type="EMBL" id="CDSF01000090">
    <property type="protein sequence ID" value="CEO99266.1"/>
    <property type="molecule type" value="Genomic_DNA"/>
</dbReference>
<organism evidence="3 5">
    <name type="scientific">Plasmodiophora brassicae</name>
    <name type="common">Clubroot disease agent</name>
    <dbReference type="NCBI Taxonomy" id="37360"/>
    <lineage>
        <taxon>Eukaryota</taxon>
        <taxon>Sar</taxon>
        <taxon>Rhizaria</taxon>
        <taxon>Endomyxa</taxon>
        <taxon>Phytomyxea</taxon>
        <taxon>Plasmodiophorida</taxon>
        <taxon>Plasmodiophoridae</taxon>
        <taxon>Plasmodiophora</taxon>
    </lineage>
</organism>
<dbReference type="AlphaFoldDB" id="A0A0G4IW24"/>
<dbReference type="EMBL" id="OVEO01000007">
    <property type="protein sequence ID" value="SPQ97278.1"/>
    <property type="molecule type" value="Genomic_DNA"/>
</dbReference>
<evidence type="ECO:0000313" key="6">
    <source>
        <dbReference type="Proteomes" id="UP000290189"/>
    </source>
</evidence>
<reference evidence="4 6" key="2">
    <citation type="submission" date="2018-03" db="EMBL/GenBank/DDBJ databases">
        <authorList>
            <person name="Fogelqvist J."/>
        </authorList>
    </citation>
    <scope>NUCLEOTIDE SEQUENCE [LARGE SCALE GENOMIC DNA]</scope>
</reference>
<dbReference type="Proteomes" id="UP000290189">
    <property type="component" value="Unassembled WGS sequence"/>
</dbReference>
<keyword evidence="4" id="KW-0496">Mitochondrion</keyword>
<proteinExistence type="predicted"/>
<keyword evidence="2" id="KW-1133">Transmembrane helix</keyword>
<sequence length="515" mass="57570">MKTNKRWPAETVPGSPRSLPRRSDDSDSAAKPDKAASESATAISVRSTPRPMVPARSWIVATLVVNAALLLVLFTRVQDCAHLAPTVRWSTTEGAGDHIPLATRQIDPGASGTAARCQVSLDISQWASNVSRVHVCGTTEIVTTITSALEAAPCHVGQCSIRAYIRDPVGHRFSLFLEPSGGDVYKAELYGACAGDYELVFVLEGVDFLTEAPPIPSALVMQKRRIHVRPSNLVRDVVRFQDRPLNTSLDMLAAMDRLGIGSLDLLFYGTSRVRERWCRFMQQLGHDIEHDFMIVGEKFEPHDATVAGGRVRSNQIYMSLDRVDIRADEITIDRFHERYARVMTSIAMELDSSQLCGNRSDLARRAAIVIAIGIHEVDHVPRTEFTMERFRRYASDILDIVQNECRAMKYTDRFEIVVMGEPSTHMIAAGPDDEHVSFGTNSRWYLAQMLYRTNLVVRDEALKRGLGWVDTFQTTGAMFDDSRDGLHYYVPGKTVDADVSAVVNELVRLWDSRQR</sequence>
<feature type="transmembrane region" description="Helical" evidence="2">
    <location>
        <begin position="55"/>
        <end position="74"/>
    </location>
</feature>
<geneLocation type="mitochondrion" evidence="4"/>
<evidence type="ECO:0000256" key="1">
    <source>
        <dbReference type="SAM" id="MobiDB-lite"/>
    </source>
</evidence>
<dbReference type="Proteomes" id="UP000039324">
    <property type="component" value="Unassembled WGS sequence"/>
</dbReference>
<feature type="compositionally biased region" description="Basic and acidic residues" evidence="1">
    <location>
        <begin position="21"/>
        <end position="36"/>
    </location>
</feature>
<evidence type="ECO:0000313" key="5">
    <source>
        <dbReference type="Proteomes" id="UP000039324"/>
    </source>
</evidence>
<gene>
    <name evidence="3" type="ORF">PBRA_001172</name>
    <name evidence="4" type="ORF">PLBR_LOCUS4493</name>
</gene>
<keyword evidence="2" id="KW-0472">Membrane</keyword>
<keyword evidence="2" id="KW-0812">Transmembrane</keyword>
<accession>A0A0G4IW24</accession>
<evidence type="ECO:0000313" key="3">
    <source>
        <dbReference type="EMBL" id="CEO99266.1"/>
    </source>
</evidence>
<keyword evidence="5" id="KW-1185">Reference proteome</keyword>
<feature type="region of interest" description="Disordered" evidence="1">
    <location>
        <begin position="1"/>
        <end position="47"/>
    </location>
</feature>
<name>A0A0G4IW24_PLABS</name>
<reference evidence="3 5" key="1">
    <citation type="submission" date="2015-02" db="EMBL/GenBank/DDBJ databases">
        <authorList>
            <person name="Chooi Y.-H."/>
        </authorList>
    </citation>
    <scope>NUCLEOTIDE SEQUENCE [LARGE SCALE GENOMIC DNA]</scope>
    <source>
        <strain evidence="3">E3</strain>
    </source>
</reference>